<dbReference type="RefSeq" id="WP_112160031.1">
    <property type="nucleotide sequence ID" value="NZ_QKRX01000012.1"/>
</dbReference>
<feature type="domain" description="NlpC/P60" evidence="6">
    <location>
        <begin position="50"/>
        <end position="171"/>
    </location>
</feature>
<proteinExistence type="inferred from homology"/>
<dbReference type="OrthoDB" id="9807055at2"/>
<sequence>MRSILIITLSIALTGCFSNSRSVNQLQIVTPKHSQVILSNTARPIVPQTTEIRLALEQQYMSWAGTPYRLGGADRSGIDCSAFVREVFGDIYNVQLPRSTDEQVTLGKEIARQELKPSDLIFFKTGRTQRHVGIYLGEGKFLHASTSRGVIISKLDNPYWKRNYWTARRAEEVVQLASL</sequence>
<evidence type="ECO:0000259" key="6">
    <source>
        <dbReference type="PROSITE" id="PS51935"/>
    </source>
</evidence>
<dbReference type="Gene3D" id="3.90.1720.10">
    <property type="entry name" value="endopeptidase domain like (from Nostoc punctiforme)"/>
    <property type="match status" value="1"/>
</dbReference>
<dbReference type="EMBL" id="QKRX01000012">
    <property type="protein sequence ID" value="RAU17126.1"/>
    <property type="molecule type" value="Genomic_DNA"/>
</dbReference>
<dbReference type="PROSITE" id="PS51257">
    <property type="entry name" value="PROKAR_LIPOPROTEIN"/>
    <property type="match status" value="1"/>
</dbReference>
<evidence type="ECO:0000256" key="2">
    <source>
        <dbReference type="ARBA" id="ARBA00022670"/>
    </source>
</evidence>
<organism evidence="7 8">
    <name type="scientific">Nitrincola tibetensis</name>
    <dbReference type="NCBI Taxonomy" id="2219697"/>
    <lineage>
        <taxon>Bacteria</taxon>
        <taxon>Pseudomonadati</taxon>
        <taxon>Pseudomonadota</taxon>
        <taxon>Gammaproteobacteria</taxon>
        <taxon>Oceanospirillales</taxon>
        <taxon>Oceanospirillaceae</taxon>
        <taxon>Nitrincola</taxon>
    </lineage>
</organism>
<keyword evidence="3" id="KW-0732">Signal</keyword>
<keyword evidence="8" id="KW-1185">Reference proteome</keyword>
<dbReference type="PANTHER" id="PTHR47360:SF1">
    <property type="entry name" value="ENDOPEPTIDASE NLPC-RELATED"/>
    <property type="match status" value="1"/>
</dbReference>
<comment type="caution">
    <text evidence="7">The sequence shown here is derived from an EMBL/GenBank/DDBJ whole genome shotgun (WGS) entry which is preliminary data.</text>
</comment>
<dbReference type="GO" id="GO:0008234">
    <property type="term" value="F:cysteine-type peptidase activity"/>
    <property type="evidence" value="ECO:0007669"/>
    <property type="project" value="UniProtKB-KW"/>
</dbReference>
<protein>
    <recommendedName>
        <fullName evidence="6">NlpC/P60 domain-containing protein</fullName>
    </recommendedName>
</protein>
<evidence type="ECO:0000256" key="1">
    <source>
        <dbReference type="ARBA" id="ARBA00007074"/>
    </source>
</evidence>
<evidence type="ECO:0000313" key="7">
    <source>
        <dbReference type="EMBL" id="RAU17126.1"/>
    </source>
</evidence>
<dbReference type="InterPro" id="IPR000064">
    <property type="entry name" value="NLP_P60_dom"/>
</dbReference>
<keyword evidence="5" id="KW-0788">Thiol protease</keyword>
<evidence type="ECO:0000256" key="5">
    <source>
        <dbReference type="ARBA" id="ARBA00022807"/>
    </source>
</evidence>
<accession>A0A364NJ84</accession>
<evidence type="ECO:0000313" key="8">
    <source>
        <dbReference type="Proteomes" id="UP000250744"/>
    </source>
</evidence>
<dbReference type="Proteomes" id="UP000250744">
    <property type="component" value="Unassembled WGS sequence"/>
</dbReference>
<reference evidence="7 8" key="1">
    <citation type="submission" date="2018-06" db="EMBL/GenBank/DDBJ databases">
        <title>Nitrincola tibetense sp. nov., isolated from Lake XuguoCo on Tibetan Plateau.</title>
        <authorList>
            <person name="Xing P."/>
        </authorList>
    </citation>
    <scope>NUCLEOTIDE SEQUENCE [LARGE SCALE GENOMIC DNA]</scope>
    <source>
        <strain evidence="8">xg18</strain>
    </source>
</reference>
<dbReference type="PANTHER" id="PTHR47360">
    <property type="entry name" value="MUREIN DD-ENDOPEPTIDASE MEPS/MUREIN LD-CARBOXYPEPTIDASE"/>
    <property type="match status" value="1"/>
</dbReference>
<dbReference type="PROSITE" id="PS51935">
    <property type="entry name" value="NLPC_P60"/>
    <property type="match status" value="1"/>
</dbReference>
<dbReference type="Pfam" id="PF00877">
    <property type="entry name" value="NLPC_P60"/>
    <property type="match status" value="1"/>
</dbReference>
<dbReference type="SUPFAM" id="SSF54001">
    <property type="entry name" value="Cysteine proteinases"/>
    <property type="match status" value="1"/>
</dbReference>
<name>A0A364NJ84_9GAMM</name>
<dbReference type="InterPro" id="IPR052062">
    <property type="entry name" value="Murein_DD/LD_carboxypeptidase"/>
</dbReference>
<evidence type="ECO:0000256" key="4">
    <source>
        <dbReference type="ARBA" id="ARBA00022801"/>
    </source>
</evidence>
<dbReference type="AlphaFoldDB" id="A0A364NJ84"/>
<dbReference type="InterPro" id="IPR038765">
    <property type="entry name" value="Papain-like_cys_pep_sf"/>
</dbReference>
<gene>
    <name evidence="7" type="ORF">DN062_14545</name>
</gene>
<evidence type="ECO:0000256" key="3">
    <source>
        <dbReference type="ARBA" id="ARBA00022729"/>
    </source>
</evidence>
<dbReference type="GO" id="GO:0006508">
    <property type="term" value="P:proteolysis"/>
    <property type="evidence" value="ECO:0007669"/>
    <property type="project" value="UniProtKB-KW"/>
</dbReference>
<keyword evidence="2" id="KW-0645">Protease</keyword>
<comment type="similarity">
    <text evidence="1">Belongs to the peptidase C40 family.</text>
</comment>
<keyword evidence="4" id="KW-0378">Hydrolase</keyword>